<name>A0A1M6HXQ9_9RHOB</name>
<keyword evidence="1" id="KW-1133">Transmembrane helix</keyword>
<dbReference type="Proteomes" id="UP000184040">
    <property type="component" value="Unassembled WGS sequence"/>
</dbReference>
<protein>
    <submittedName>
        <fullName evidence="2">Solute:Na+ symporter, SSS family</fullName>
    </submittedName>
</protein>
<evidence type="ECO:0000313" key="3">
    <source>
        <dbReference type="Proteomes" id="UP000184040"/>
    </source>
</evidence>
<keyword evidence="3" id="KW-1185">Reference proteome</keyword>
<proteinExistence type="predicted"/>
<dbReference type="STRING" id="313368.SAMN04488012_106196"/>
<feature type="transmembrane region" description="Helical" evidence="1">
    <location>
        <begin position="13"/>
        <end position="30"/>
    </location>
</feature>
<dbReference type="AlphaFoldDB" id="A0A1M6HXQ9"/>
<reference evidence="2 3" key="1">
    <citation type="submission" date="2016-11" db="EMBL/GenBank/DDBJ databases">
        <authorList>
            <person name="Jaros S."/>
            <person name="Januszkiewicz K."/>
            <person name="Wedrychowicz H."/>
        </authorList>
    </citation>
    <scope>NUCLEOTIDE SEQUENCE [LARGE SCALE GENOMIC DNA]</scope>
    <source>
        <strain evidence="2 3">DSM 26892</strain>
    </source>
</reference>
<evidence type="ECO:0000256" key="1">
    <source>
        <dbReference type="SAM" id="Phobius"/>
    </source>
</evidence>
<accession>A0A1M6HXQ9</accession>
<sequence>MQEANFTLSWLDYAIVVLYFVGVVAHGIYISRKNKGSDELPQPSGPG</sequence>
<keyword evidence="1" id="KW-0812">Transmembrane</keyword>
<dbReference type="EMBL" id="FQZA01000006">
    <property type="protein sequence ID" value="SHJ26933.1"/>
    <property type="molecule type" value="Genomic_DNA"/>
</dbReference>
<organism evidence="2 3">
    <name type="scientific">Palleronia salina</name>
    <dbReference type="NCBI Taxonomy" id="313368"/>
    <lineage>
        <taxon>Bacteria</taxon>
        <taxon>Pseudomonadati</taxon>
        <taxon>Pseudomonadota</taxon>
        <taxon>Alphaproteobacteria</taxon>
        <taxon>Rhodobacterales</taxon>
        <taxon>Roseobacteraceae</taxon>
        <taxon>Palleronia</taxon>
    </lineage>
</organism>
<evidence type="ECO:0000313" key="2">
    <source>
        <dbReference type="EMBL" id="SHJ26933.1"/>
    </source>
</evidence>
<gene>
    <name evidence="2" type="ORF">SAMN04488012_106196</name>
</gene>
<keyword evidence="1" id="KW-0472">Membrane</keyword>